<organism evidence="1 2">
    <name type="scientific">Schizopora paradoxa</name>
    <dbReference type="NCBI Taxonomy" id="27342"/>
    <lineage>
        <taxon>Eukaryota</taxon>
        <taxon>Fungi</taxon>
        <taxon>Dikarya</taxon>
        <taxon>Basidiomycota</taxon>
        <taxon>Agaricomycotina</taxon>
        <taxon>Agaricomycetes</taxon>
        <taxon>Hymenochaetales</taxon>
        <taxon>Schizoporaceae</taxon>
        <taxon>Schizopora</taxon>
    </lineage>
</organism>
<protein>
    <submittedName>
        <fullName evidence="1">Uncharacterized protein</fullName>
    </submittedName>
</protein>
<evidence type="ECO:0000313" key="2">
    <source>
        <dbReference type="Proteomes" id="UP000053477"/>
    </source>
</evidence>
<gene>
    <name evidence="1" type="ORF">SCHPADRAFT_91805</name>
</gene>
<keyword evidence="2" id="KW-1185">Reference proteome</keyword>
<reference evidence="1 2" key="1">
    <citation type="submission" date="2015-04" db="EMBL/GenBank/DDBJ databases">
        <title>Complete genome sequence of Schizopora paradoxa KUC8140, a cosmopolitan wood degrader in East Asia.</title>
        <authorList>
            <consortium name="DOE Joint Genome Institute"/>
            <person name="Min B."/>
            <person name="Park H."/>
            <person name="Jang Y."/>
            <person name="Kim J.-J."/>
            <person name="Kim K.H."/>
            <person name="Pangilinan J."/>
            <person name="Lipzen A."/>
            <person name="Riley R."/>
            <person name="Grigoriev I.V."/>
            <person name="Spatafora J.W."/>
            <person name="Choi I.-G."/>
        </authorList>
    </citation>
    <scope>NUCLEOTIDE SEQUENCE [LARGE SCALE GENOMIC DNA]</scope>
    <source>
        <strain evidence="1 2">KUC8140</strain>
    </source>
</reference>
<dbReference type="Proteomes" id="UP000053477">
    <property type="component" value="Unassembled WGS sequence"/>
</dbReference>
<proteinExistence type="predicted"/>
<name>A0A0H2S5B2_9AGAM</name>
<dbReference type="AlphaFoldDB" id="A0A0H2S5B2"/>
<evidence type="ECO:0000313" key="1">
    <source>
        <dbReference type="EMBL" id="KLO19134.1"/>
    </source>
</evidence>
<sequence length="184" mass="20882">MDLLERVEAQASHRRLRRCSQPQTFCQNSRLRSKLQRQPDLHDPIEQRLKPWRLTSQISIKDDPSFALALQAHRRALPPTTTISSSVLSLSLLYHYQCPPTVVAPFIGGRAVFSPPGAPQRCPESSERALRFIFVSRAKAVRPRTHRRSLPPVSEPGCQRQSRRVLGFWKIFLSLGTRLLAVAA</sequence>
<dbReference type="InParanoid" id="A0A0H2S5B2"/>
<dbReference type="EMBL" id="KQ085889">
    <property type="protein sequence ID" value="KLO19134.1"/>
    <property type="molecule type" value="Genomic_DNA"/>
</dbReference>
<accession>A0A0H2S5B2</accession>